<sequence>MIKLVHDTSNVISCQSDRKVLSVYHQKPLVQTFFEIAKDYPDELLIWVHQDIHQNLNTESFDEIFHHKRIMASYSDVQYLPESIGYVEQSPFINVNLEVKYPTWRMHQNVGGINTAVVNKLEPFIKRHKNLNYILHSIAKLAQPQGLLCYSHPKLLKPVKKLQTLQNQKTNTSEVFSFVAQHYKWVWKHLLLLNLTIYESKFNLWAWLKSLFLSQIKVKSSLLNSVSLPELKPFNKSKIQLDVIIPTIGRKKYLYDVLKDLSKQSLLPQNVIIIEQNPDPETQSELDYLVSEQWPFKITHRFIHQTGACNARNMALDLVKSEWVFLADDDVRIESDYLLNSIELMRQLDCQVLVTECLRDDDVSQKIDFKSWPTFGSGTSILKFEVIKTIKFNMSYENGFGEDVDFGMQIRNLGYDVLFSSKTKLKHLKAPVGGFRTKPKLPWGNEKPLPKPSPTVLLSKILHNSEPQVYGYKTLLFLNTLKSKGLIHFFSHLSYFKKAWSTSLRWSTILNKKPQ</sequence>
<dbReference type="PANTHER" id="PTHR43685:SF2">
    <property type="entry name" value="GLYCOSYLTRANSFERASE 2-LIKE DOMAIN-CONTAINING PROTEIN"/>
    <property type="match status" value="1"/>
</dbReference>
<dbReference type="Gene3D" id="3.90.550.10">
    <property type="entry name" value="Spore Coat Polysaccharide Biosynthesis Protein SpsA, Chain A"/>
    <property type="match status" value="1"/>
</dbReference>
<keyword evidence="2" id="KW-0808">Transferase</keyword>
<dbReference type="InterPro" id="IPR050834">
    <property type="entry name" value="Glycosyltransf_2"/>
</dbReference>
<dbReference type="Proteomes" id="UP000184462">
    <property type="component" value="Unassembled WGS sequence"/>
</dbReference>
<name>A0A1M4X351_9FLAO</name>
<dbReference type="InterPro" id="IPR001173">
    <property type="entry name" value="Glyco_trans_2-like"/>
</dbReference>
<dbReference type="Pfam" id="PF00535">
    <property type="entry name" value="Glycos_transf_2"/>
    <property type="match status" value="1"/>
</dbReference>
<dbReference type="CDD" id="cd00761">
    <property type="entry name" value="Glyco_tranf_GTA_type"/>
    <property type="match status" value="1"/>
</dbReference>
<dbReference type="RefSeq" id="WP_073193344.1">
    <property type="nucleotide sequence ID" value="NZ_FQTW01000007.1"/>
</dbReference>
<keyword evidence="3" id="KW-1185">Reference proteome</keyword>
<proteinExistence type="predicted"/>
<dbReference type="STRING" id="1155689.SAMN05444278_10782"/>
<evidence type="ECO:0000313" key="3">
    <source>
        <dbReference type="Proteomes" id="UP000184462"/>
    </source>
</evidence>
<dbReference type="EMBL" id="FQTW01000007">
    <property type="protein sequence ID" value="SHE87891.1"/>
    <property type="molecule type" value="Genomic_DNA"/>
</dbReference>
<dbReference type="InterPro" id="IPR029044">
    <property type="entry name" value="Nucleotide-diphossugar_trans"/>
</dbReference>
<organism evidence="2 3">
    <name type="scientific">Psychroflexus salarius</name>
    <dbReference type="NCBI Taxonomy" id="1155689"/>
    <lineage>
        <taxon>Bacteria</taxon>
        <taxon>Pseudomonadati</taxon>
        <taxon>Bacteroidota</taxon>
        <taxon>Flavobacteriia</taxon>
        <taxon>Flavobacteriales</taxon>
        <taxon>Flavobacteriaceae</taxon>
        <taxon>Psychroflexus</taxon>
    </lineage>
</organism>
<dbReference type="OrthoDB" id="1326385at2"/>
<protein>
    <submittedName>
        <fullName evidence="2">Glycosyltransferase, GT2 family</fullName>
    </submittedName>
</protein>
<dbReference type="SUPFAM" id="SSF53448">
    <property type="entry name" value="Nucleotide-diphospho-sugar transferases"/>
    <property type="match status" value="1"/>
</dbReference>
<dbReference type="AlphaFoldDB" id="A0A1M4X351"/>
<evidence type="ECO:0000313" key="2">
    <source>
        <dbReference type="EMBL" id="SHE87891.1"/>
    </source>
</evidence>
<gene>
    <name evidence="2" type="ORF">SAMN05444278_10782</name>
</gene>
<reference evidence="2 3" key="1">
    <citation type="submission" date="2016-11" db="EMBL/GenBank/DDBJ databases">
        <authorList>
            <person name="Jaros S."/>
            <person name="Januszkiewicz K."/>
            <person name="Wedrychowicz H."/>
        </authorList>
    </citation>
    <scope>NUCLEOTIDE SEQUENCE [LARGE SCALE GENOMIC DNA]</scope>
    <source>
        <strain evidence="2 3">DSM 25661</strain>
    </source>
</reference>
<evidence type="ECO:0000259" key="1">
    <source>
        <dbReference type="Pfam" id="PF00535"/>
    </source>
</evidence>
<dbReference type="GO" id="GO:0016740">
    <property type="term" value="F:transferase activity"/>
    <property type="evidence" value="ECO:0007669"/>
    <property type="project" value="UniProtKB-KW"/>
</dbReference>
<accession>A0A1M4X351</accession>
<feature type="domain" description="Glycosyltransferase 2-like" evidence="1">
    <location>
        <begin position="243"/>
        <end position="371"/>
    </location>
</feature>
<dbReference type="PANTHER" id="PTHR43685">
    <property type="entry name" value="GLYCOSYLTRANSFERASE"/>
    <property type="match status" value="1"/>
</dbReference>